<feature type="region of interest" description="Disordered" evidence="2">
    <location>
        <begin position="462"/>
        <end position="486"/>
    </location>
</feature>
<accession>A0A2N3Y8P9</accession>
<dbReference type="GO" id="GO:0019678">
    <property type="term" value="P:propionate metabolic process, methylmalonyl pathway"/>
    <property type="evidence" value="ECO:0007669"/>
    <property type="project" value="TreeGrafter"/>
</dbReference>
<dbReference type="GO" id="GO:0004494">
    <property type="term" value="F:methylmalonyl-CoA mutase activity"/>
    <property type="evidence" value="ECO:0007669"/>
    <property type="project" value="UniProtKB-EC"/>
</dbReference>
<dbReference type="AlphaFoldDB" id="A0A2N3Y8P9"/>
<dbReference type="Gene3D" id="3.40.50.280">
    <property type="entry name" value="Cobalamin-binding domain"/>
    <property type="match status" value="1"/>
</dbReference>
<feature type="domain" description="Methylmalonyl-CoA mutase alpha/beta chain catalytic" evidence="3">
    <location>
        <begin position="68"/>
        <end position="138"/>
    </location>
</feature>
<evidence type="ECO:0000256" key="1">
    <source>
        <dbReference type="ARBA" id="ARBA00011870"/>
    </source>
</evidence>
<evidence type="ECO:0000313" key="4">
    <source>
        <dbReference type="EMBL" id="PKW19265.1"/>
    </source>
</evidence>
<dbReference type="InterPro" id="IPR016176">
    <property type="entry name" value="Cbl-dep_enz_cat"/>
</dbReference>
<dbReference type="SUPFAM" id="SSF51703">
    <property type="entry name" value="Cobalamin (vitamin B12)-dependent enzymes"/>
    <property type="match status" value="1"/>
</dbReference>
<comment type="caution">
    <text evidence="4">The sequence shown here is derived from an EMBL/GenBank/DDBJ whole genome shotgun (WGS) entry which is preliminary data.</text>
</comment>
<dbReference type="InterPro" id="IPR006099">
    <property type="entry name" value="MeMalonylCoA_mutase_a/b_cat"/>
</dbReference>
<keyword evidence="5" id="KW-1185">Reference proteome</keyword>
<feature type="domain" description="Methylmalonyl-CoA mutase alpha/beta chain catalytic" evidence="3">
    <location>
        <begin position="141"/>
        <end position="476"/>
    </location>
</feature>
<dbReference type="GO" id="GO:0005737">
    <property type="term" value="C:cytoplasm"/>
    <property type="evidence" value="ECO:0007669"/>
    <property type="project" value="TreeGrafter"/>
</dbReference>
<dbReference type="PANTHER" id="PTHR48101:SF4">
    <property type="entry name" value="METHYLMALONYL-COA MUTASE, MITOCHONDRIAL"/>
    <property type="match status" value="1"/>
</dbReference>
<gene>
    <name evidence="4" type="ORF">A8926_7429</name>
</gene>
<dbReference type="Gene3D" id="3.20.20.240">
    <property type="entry name" value="Methylmalonyl-CoA mutase"/>
    <property type="match status" value="1"/>
</dbReference>
<protein>
    <submittedName>
        <fullName evidence="4">Heterodimeric methylmalonyl-CoA mutase small subunit</fullName>
    </submittedName>
</protein>
<dbReference type="Pfam" id="PF01642">
    <property type="entry name" value="MM_CoA_mutase"/>
    <property type="match status" value="2"/>
</dbReference>
<dbReference type="EMBL" id="PJNB01000001">
    <property type="protein sequence ID" value="PKW19265.1"/>
    <property type="molecule type" value="Genomic_DNA"/>
</dbReference>
<organism evidence="4 5">
    <name type="scientific">Saccharopolyspora spinosa</name>
    <dbReference type="NCBI Taxonomy" id="60894"/>
    <lineage>
        <taxon>Bacteria</taxon>
        <taxon>Bacillati</taxon>
        <taxon>Actinomycetota</taxon>
        <taxon>Actinomycetes</taxon>
        <taxon>Pseudonocardiales</taxon>
        <taxon>Pseudonocardiaceae</taxon>
        <taxon>Saccharopolyspora</taxon>
    </lineage>
</organism>
<sequence>MVPELATRLTITFMVAHSTSGGGPDLSAAGPVDREQWRAQVKKVLQRSGLIGEQGPAGPVEDVLASTTYDGIVVHPLYTEGPLEAGAPGLVPFVRGSRPQGSVAEGWDVRQRHENPDPAETNREILADLYNGVSSLWLRLGTGGLAVDDLADALTGVHLDMIGMTLDAGADFGAAADAFLALAAEQDLPGAALRGNLGADPLGVQARTGRPGDREAAVSLARRCAAEFTELKALVVDGLPYHDAGGSDAQELGCSLAVATTYLRWLTEAGIDVDTAAGLLEFRFATTADQFLSIAKLRAARRLWEQVTRSSGASEPARAQVQHAVTSAAMLTRRDPWVNMLRTTIATFAAGVGGAQAVTALPFDAAIGLPDDFARRIARNTQALLLEESHLAQVIDPAGGSWYVESLTEELAQVAWRWFQEIEAAGGLPAALESGLVADRLAATWEERRAAITHREDAITGVSEFPNLDEPPLEREPTPEQPSGGLPVHHYAEDFERLRDAADAHLEATGQRPAVFLATLGSLAAHNARASFARNLFAAGGIECTDAGATESAEDVLKAYTGAPVVCLCASDKVYAERAADTAAALKQAGAKHVLLAGKPSDPAPEGVDGFAFAGCDALAVLTGVQKLLHIRPDTPIRPDTGVGR</sequence>
<dbReference type="RefSeq" id="WP_237710439.1">
    <property type="nucleotide sequence ID" value="NZ_CP061007.1"/>
</dbReference>
<name>A0A2N3Y8P9_SACSN</name>
<evidence type="ECO:0000259" key="3">
    <source>
        <dbReference type="Pfam" id="PF01642"/>
    </source>
</evidence>
<dbReference type="GO" id="GO:0031419">
    <property type="term" value="F:cobalamin binding"/>
    <property type="evidence" value="ECO:0007669"/>
    <property type="project" value="UniProtKB-KW"/>
</dbReference>
<evidence type="ECO:0000313" key="5">
    <source>
        <dbReference type="Proteomes" id="UP000233786"/>
    </source>
</evidence>
<dbReference type="STRING" id="994479.GCA_000194155_00739"/>
<evidence type="ECO:0000256" key="2">
    <source>
        <dbReference type="SAM" id="MobiDB-lite"/>
    </source>
</evidence>
<reference evidence="4" key="1">
    <citation type="submission" date="2017-12" db="EMBL/GenBank/DDBJ databases">
        <title>Sequencing the genomes of 1000 Actinobacteria strains.</title>
        <authorList>
            <person name="Klenk H.-P."/>
        </authorList>
    </citation>
    <scope>NUCLEOTIDE SEQUENCE [LARGE SCALE GENOMIC DNA]</scope>
    <source>
        <strain evidence="4">DSM 44228</strain>
    </source>
</reference>
<dbReference type="Proteomes" id="UP000233786">
    <property type="component" value="Unassembled WGS sequence"/>
</dbReference>
<dbReference type="PANTHER" id="PTHR48101">
    <property type="entry name" value="METHYLMALONYL-COA MUTASE, MITOCHONDRIAL-RELATED"/>
    <property type="match status" value="1"/>
</dbReference>
<comment type="subunit">
    <text evidence="1">Heterodimer of an alpha and a beta chain.</text>
</comment>
<proteinExistence type="predicted"/>
<dbReference type="CDD" id="cd03677">
    <property type="entry name" value="MM_CoA_mutase_beta"/>
    <property type="match status" value="1"/>
</dbReference>